<sequence>MKGKDSLKDAIYNAILESIISQEYRPNQVLNEKTLVEKYGCSKSPVREALVSLCNDNVLRNIPRYGYEVVRLTVEDIQEMLQFRLVLEGGLLSANCEKFGAAQLDCLEQIDQACRSATDDIWSHWAFNTEFHLRMTAFCGNNYALDQLQRCMDRLKRAYAQFYWGKPQAALAFDTKNHSAILHALQAKDLDAILQYLKDDLNDFGGEHSLYPLRL</sequence>
<dbReference type="PANTHER" id="PTHR43537:SF5">
    <property type="entry name" value="UXU OPERON TRANSCRIPTIONAL REGULATOR"/>
    <property type="match status" value="1"/>
</dbReference>
<dbReference type="InterPro" id="IPR011711">
    <property type="entry name" value="GntR_C"/>
</dbReference>
<dbReference type="Gene3D" id="1.10.10.10">
    <property type="entry name" value="Winged helix-like DNA-binding domain superfamily/Winged helix DNA-binding domain"/>
    <property type="match status" value="1"/>
</dbReference>
<dbReference type="PANTHER" id="PTHR43537">
    <property type="entry name" value="TRANSCRIPTIONAL REGULATOR, GNTR FAMILY"/>
    <property type="match status" value="1"/>
</dbReference>
<evidence type="ECO:0000256" key="1">
    <source>
        <dbReference type="ARBA" id="ARBA00023015"/>
    </source>
</evidence>
<dbReference type="InterPro" id="IPR036388">
    <property type="entry name" value="WH-like_DNA-bd_sf"/>
</dbReference>
<reference evidence="5" key="1">
    <citation type="submission" date="2020-08" db="EMBL/GenBank/DDBJ databases">
        <title>Genome public.</title>
        <authorList>
            <person name="Liu C."/>
            <person name="Sun Q."/>
        </authorList>
    </citation>
    <scope>NUCLEOTIDE SEQUENCE</scope>
    <source>
        <strain evidence="5">NSJ-51</strain>
    </source>
</reference>
<dbReference type="Pfam" id="PF00392">
    <property type="entry name" value="GntR"/>
    <property type="match status" value="1"/>
</dbReference>
<protein>
    <submittedName>
        <fullName evidence="5">GntR family transcriptional regulator</fullName>
    </submittedName>
</protein>
<evidence type="ECO:0000313" key="5">
    <source>
        <dbReference type="EMBL" id="MBC5733723.1"/>
    </source>
</evidence>
<dbReference type="InterPro" id="IPR000524">
    <property type="entry name" value="Tscrpt_reg_HTH_GntR"/>
</dbReference>
<accession>A0A8J6J4N7</accession>
<dbReference type="AlphaFoldDB" id="A0A8J6J4N7"/>
<organism evidence="5 6">
    <name type="scientific">Lawsonibacter hominis</name>
    <dbReference type="NCBI Taxonomy" id="2763053"/>
    <lineage>
        <taxon>Bacteria</taxon>
        <taxon>Bacillati</taxon>
        <taxon>Bacillota</taxon>
        <taxon>Clostridia</taxon>
        <taxon>Eubacteriales</taxon>
        <taxon>Oscillospiraceae</taxon>
        <taxon>Lawsonibacter</taxon>
    </lineage>
</organism>
<evidence type="ECO:0000256" key="2">
    <source>
        <dbReference type="ARBA" id="ARBA00023125"/>
    </source>
</evidence>
<keyword evidence="1" id="KW-0805">Transcription regulation</keyword>
<dbReference type="GO" id="GO:0003677">
    <property type="term" value="F:DNA binding"/>
    <property type="evidence" value="ECO:0007669"/>
    <property type="project" value="UniProtKB-KW"/>
</dbReference>
<proteinExistence type="predicted"/>
<dbReference type="SUPFAM" id="SSF48008">
    <property type="entry name" value="GntR ligand-binding domain-like"/>
    <property type="match status" value="1"/>
</dbReference>
<keyword evidence="6" id="KW-1185">Reference proteome</keyword>
<dbReference type="Pfam" id="PF07729">
    <property type="entry name" value="FCD"/>
    <property type="match status" value="1"/>
</dbReference>
<dbReference type="RefSeq" id="WP_186907613.1">
    <property type="nucleotide sequence ID" value="NZ_JACOPP010000009.1"/>
</dbReference>
<name>A0A8J6J4N7_9FIRM</name>
<dbReference type="CDD" id="cd07377">
    <property type="entry name" value="WHTH_GntR"/>
    <property type="match status" value="1"/>
</dbReference>
<feature type="domain" description="HTH gntR-type" evidence="4">
    <location>
        <begin position="5"/>
        <end position="72"/>
    </location>
</feature>
<dbReference type="InterPro" id="IPR036390">
    <property type="entry name" value="WH_DNA-bd_sf"/>
</dbReference>
<gene>
    <name evidence="5" type="ORF">H8S57_08270</name>
</gene>
<dbReference type="InterPro" id="IPR008920">
    <property type="entry name" value="TF_FadR/GntR_C"/>
</dbReference>
<dbReference type="SMART" id="SM00345">
    <property type="entry name" value="HTH_GNTR"/>
    <property type="match status" value="1"/>
</dbReference>
<comment type="caution">
    <text evidence="5">The sequence shown here is derived from an EMBL/GenBank/DDBJ whole genome shotgun (WGS) entry which is preliminary data.</text>
</comment>
<dbReference type="SMART" id="SM00895">
    <property type="entry name" value="FCD"/>
    <property type="match status" value="1"/>
</dbReference>
<evidence type="ECO:0000313" key="6">
    <source>
        <dbReference type="Proteomes" id="UP000661435"/>
    </source>
</evidence>
<dbReference type="EMBL" id="JACOPP010000009">
    <property type="protein sequence ID" value="MBC5733723.1"/>
    <property type="molecule type" value="Genomic_DNA"/>
</dbReference>
<dbReference type="SUPFAM" id="SSF46785">
    <property type="entry name" value="Winged helix' DNA-binding domain"/>
    <property type="match status" value="1"/>
</dbReference>
<keyword evidence="2" id="KW-0238">DNA-binding</keyword>
<keyword evidence="3" id="KW-0804">Transcription</keyword>
<dbReference type="PROSITE" id="PS50949">
    <property type="entry name" value="HTH_GNTR"/>
    <property type="match status" value="1"/>
</dbReference>
<evidence type="ECO:0000259" key="4">
    <source>
        <dbReference type="PROSITE" id="PS50949"/>
    </source>
</evidence>
<dbReference type="Gene3D" id="1.20.120.530">
    <property type="entry name" value="GntR ligand-binding domain-like"/>
    <property type="match status" value="1"/>
</dbReference>
<evidence type="ECO:0000256" key="3">
    <source>
        <dbReference type="ARBA" id="ARBA00023163"/>
    </source>
</evidence>
<dbReference type="GO" id="GO:0003700">
    <property type="term" value="F:DNA-binding transcription factor activity"/>
    <property type="evidence" value="ECO:0007669"/>
    <property type="project" value="InterPro"/>
</dbReference>
<dbReference type="Proteomes" id="UP000661435">
    <property type="component" value="Unassembled WGS sequence"/>
</dbReference>